<proteinExistence type="inferred from homology"/>
<name>A0A067MWU6_BOTB1</name>
<dbReference type="PROSITE" id="PS50077">
    <property type="entry name" value="HEAT_REPEAT"/>
    <property type="match status" value="2"/>
</dbReference>
<evidence type="ECO:0000256" key="1">
    <source>
        <dbReference type="ARBA" id="ARBA00007366"/>
    </source>
</evidence>
<dbReference type="FunFam" id="1.25.10.10:FF:000096">
    <property type="entry name" value="eIF-2-alpha kinase activator gcn1"/>
    <property type="match status" value="1"/>
</dbReference>
<dbReference type="InterPro" id="IPR057546">
    <property type="entry name" value="HEAT_GCN1"/>
</dbReference>
<dbReference type="Pfam" id="PF13513">
    <property type="entry name" value="HEAT_EZ"/>
    <property type="match status" value="1"/>
</dbReference>
<dbReference type="InterPro" id="IPR021133">
    <property type="entry name" value="HEAT_type_2"/>
</dbReference>
<dbReference type="SMART" id="SM00567">
    <property type="entry name" value="EZ_HEAT"/>
    <property type="match status" value="6"/>
</dbReference>
<dbReference type="InParanoid" id="A0A067MWU6"/>
<evidence type="ECO:0000256" key="2">
    <source>
        <dbReference type="ARBA" id="ARBA00022737"/>
    </source>
</evidence>
<dbReference type="Proteomes" id="UP000027195">
    <property type="component" value="Unassembled WGS sequence"/>
</dbReference>
<gene>
    <name evidence="5" type="ORF">BOTBODRAFT_101949</name>
</gene>
<dbReference type="Pfam" id="PF24987">
    <property type="entry name" value="HEAT_EF3_N"/>
    <property type="match status" value="2"/>
</dbReference>
<organism evidence="5 6">
    <name type="scientific">Botryobasidium botryosum (strain FD-172 SS1)</name>
    <dbReference type="NCBI Taxonomy" id="930990"/>
    <lineage>
        <taxon>Eukaryota</taxon>
        <taxon>Fungi</taxon>
        <taxon>Dikarya</taxon>
        <taxon>Basidiomycota</taxon>
        <taxon>Agaricomycotina</taxon>
        <taxon>Agaricomycetes</taxon>
        <taxon>Cantharellales</taxon>
        <taxon>Botryobasidiaceae</taxon>
        <taxon>Botryobasidium</taxon>
    </lineage>
</organism>
<dbReference type="Pfam" id="PF24993">
    <property type="entry name" value="GNC1_N"/>
    <property type="match status" value="1"/>
</dbReference>
<dbReference type="InterPro" id="IPR056809">
    <property type="entry name" value="HEAT_GCN1_fung"/>
</dbReference>
<dbReference type="Pfam" id="PF12074">
    <property type="entry name" value="Gcn1_N"/>
    <property type="match status" value="1"/>
</dbReference>
<dbReference type="EMBL" id="KL198018">
    <property type="protein sequence ID" value="KDQ20094.1"/>
    <property type="molecule type" value="Genomic_DNA"/>
</dbReference>
<dbReference type="SUPFAM" id="SSF48371">
    <property type="entry name" value="ARM repeat"/>
    <property type="match status" value="3"/>
</dbReference>
<dbReference type="Pfam" id="PF23271">
    <property type="entry name" value="HEAT_GCN1"/>
    <property type="match status" value="1"/>
</dbReference>
<dbReference type="GO" id="GO:0005829">
    <property type="term" value="C:cytosol"/>
    <property type="evidence" value="ECO:0007669"/>
    <property type="project" value="TreeGrafter"/>
</dbReference>
<evidence type="ECO:0000313" key="6">
    <source>
        <dbReference type="Proteomes" id="UP000027195"/>
    </source>
</evidence>
<protein>
    <recommendedName>
        <fullName evidence="4">TOG domain-containing protein</fullName>
    </recommendedName>
</protein>
<comment type="similarity">
    <text evidence="1">Belongs to the GCN1 family.</text>
</comment>
<dbReference type="GO" id="GO:0019887">
    <property type="term" value="F:protein kinase regulator activity"/>
    <property type="evidence" value="ECO:0007669"/>
    <property type="project" value="TreeGrafter"/>
</dbReference>
<dbReference type="Pfam" id="PF24916">
    <property type="entry name" value="HEAT_GCN1_fung"/>
    <property type="match status" value="1"/>
</dbReference>
<dbReference type="GO" id="GO:0034198">
    <property type="term" value="P:cellular response to amino acid starvation"/>
    <property type="evidence" value="ECO:0007669"/>
    <property type="project" value="TreeGrafter"/>
</dbReference>
<evidence type="ECO:0000313" key="5">
    <source>
        <dbReference type="EMBL" id="KDQ20094.1"/>
    </source>
</evidence>
<dbReference type="FunCoup" id="A0A067MWU6">
    <property type="interactions" value="853"/>
</dbReference>
<evidence type="ECO:0000259" key="4">
    <source>
        <dbReference type="SMART" id="SM01349"/>
    </source>
</evidence>
<dbReference type="Pfam" id="PF24984">
    <property type="entry name" value="HEAT_EF3_GNC1"/>
    <property type="match status" value="1"/>
</dbReference>
<feature type="repeat" description="HEAT" evidence="3">
    <location>
        <begin position="1688"/>
        <end position="1726"/>
    </location>
</feature>
<dbReference type="InterPro" id="IPR034085">
    <property type="entry name" value="TOG"/>
</dbReference>
<dbReference type="InterPro" id="IPR004155">
    <property type="entry name" value="PBS_lyase_HEAT"/>
</dbReference>
<feature type="repeat" description="HEAT" evidence="3">
    <location>
        <begin position="1570"/>
        <end position="1608"/>
    </location>
</feature>
<keyword evidence="2" id="KW-0677">Repeat</keyword>
<dbReference type="OrthoDB" id="5148094at2759"/>
<dbReference type="PANTHER" id="PTHR23346:SF7">
    <property type="entry name" value="STALLED RIBOSOME SENSOR GCN1"/>
    <property type="match status" value="1"/>
</dbReference>
<dbReference type="STRING" id="930990.A0A067MWU6"/>
<dbReference type="Gene3D" id="1.25.10.10">
    <property type="entry name" value="Leucine-rich Repeat Variant"/>
    <property type="match status" value="7"/>
</dbReference>
<keyword evidence="6" id="KW-1185">Reference proteome</keyword>
<dbReference type="HOGENOM" id="CLU_000504_2_0_1"/>
<sequence length="2515" mass="275167">MSKLEIQSWISESTGGYDRDDIDDDDDISTPQVQWDGSPEDWELLLNFIERGILTGSTRARVEFLKERMLVLATRGELDKSRKLDLFRLLTTTYPRYIDSESRNAVIEVLEALVKRDELESGFSEVVLSWIAGEVNRLCAGGARNASALSNQYVLLTWMCSLYGVCLALDSSFTSRPVWTSTVRVLATLLDSILGADSKSKGSIQKSATVITRRAVRKNSAAIPNLIETLLSLAKSSSVPSSMAPLIGLTIDVSIRLKPLKGQEPSPGLIFVANAKVALVAFYTSAVLMSKAALPTHISAALQDFIQNFATEADFADSFLPSIEKALLRAPEVSLSIVSDLFIAYPHQLQPEQLRRAVELALAASKSANAAVRNDAVQLFKSITLHQGVSEAYTEIAATEVLALPKAGKTNGPDHRAALYAMLALIEPSGKASGIITPPLANLLSKETGDAAISSLIPAFSAHLAFNLQQNVQLPPDAVAIIVKEMSSPKIAVRRAFCQVIGNALWSLGDLMERASWSWTPAAESFAKSLLPALEASLKAVSANPLNSAAGPLEGYIAISLILRPSKPLAYASIASKNSTLQGITATGAKPSFLLWEKVYQKLTTADDEAWLLRAAQSTFAYATSDLEKTEALRVQAGLIFLQLAIFSAHKEVRQAATDSVQTLNISLPKTINRVIRESLAELLVREEGKAAAGGEALADIRFRERVYHLLLACASFDEELDETARESLVVKLLVIAHHPRISSCMKNRQCWIELCLKAQLDPNRVVSAKIDDLLSLVLRATEDETKPASFGEGAIKAASTLAFVAPSVVIPKLLDQIRGDLDPASLESIGPTEIGIWRTPADVMFVDVLAQKKDAPVDRKGKDYDIEKWEAEIRKSLANKKQTTTLSRQDRALVDAQLKQEAQVRRQVTLLKKRLERGLLFVQSVVQANVEEFHPHIWSIQQLLFTGALSRGTMLLGSLPFDTYIALSRCCSLRLETLKTFLGVATLRSLGVGVVPEEMKTEPLNSLALRVLYRLRSLSEQEPFGVATYAYASPFLTRILEVGGVDVNAEDPEEGLEQVSLSIDIIRFHCEKFPDKAYPRLEAMSSLLQSISRYPKLSKEATSSLIELGEVIHPSATFEETQILIRGTLSQESHVRNACLQALQPFDLTDLDWSPELWIASHDSDEQNSRLSQHVWEDNGLDVADSFAKDLIPFLDHENPYVRSSCASAFGEAAQQHPDLVGSLLIRLKEFYLEKAKILAPEFDEYGMVIEQSLDRTDPWQTRVAIARTFESITNSFTDAELVPFFDFLISKEALGDRNADVRRAMLSAGAAVVDQHGKARLTDLSTMFETCMAQTASSETADFIKEAVVILFGRLARHLSPTDSRIPKVVDRLVDALKTPSEAVQSAVSDCLPPLVSLMKDSGGKLIDHLLHELVHAPKYAERRGAAYGLAGVIKGRGISAMKEFNILTRLKDAIEDKKRYEARQGALFAFETLSFTLRRLFEPYIIQILPLLLASFGDQTPDVREATSDAARVIMGNMSGYGVKLILPSLLAGLDEKQWRSKKGSIELLGTMAYCAPKQLSVSLPTVIPRLTSVLTDSHAQVRTSANKSLKQFGEVINNPEIQSMVPILLKALVDPEKTPSALNSLLKTSFVHYIDSPSLALVIPVIERGLKERSADTKRKAVQIVGNLASLTDSKDFVPYLSRLIPLVHVVLVDPVPEARATAAKALGALIERLGEPNFPDLVQSLLQTLKTDTSGVDRQGAAQGLSEVLSGLGMERMEGLLPEIVANASSPRSYVREGFMSLLVFLPATFGHRFSPHLARIIPPILNGLADIEEFVRTASMKAGRMIINNYSSKAIDLLLPELERGMFDGGWRIRQSSVTLVGELLYKVSGISGKAEIDEDDEEEEAADVVVTETSRKALLTTLGKERRDRILSALYIVRQDSVHSVRQTSIHIWKALVHNTPRTVREILQALMNQVISLLANYHVEQRETAARTMGEICRKLGEKILGEVIPILRAGLDSDDPRTREGVCFAMSEILESTTDAQREGHEDEIIAAVRVSLVDGSANVRAAAATAFDILQEHIGARAIDQTIPTLLEALRGEGSGTALQALREIMMVRATTVFPVLIPTLIAIPITISNARALASLVTVARAALSKRLTQILTALVMTLETSNDEEVIEEVNEAVKALVGSVSDDEGLHALMMLLLDWSRNVSPKRRVSAVNAFATFCESTDLDFSQYRVDWIRQLVTLLDDRQQEVVEAAWRSLDEFVKSVDKEEMEGLVVPLRRTIESTGAPGRTVPGFGLPKGIAPMLPIIIAGLTMGNNEQREQAAYAIGDLVERTEETAIKPFTTQLTGPLIRVITQATTYPPGVKTAILSALTTMLDRIPAHVKPFFPQLQRTFAKSTADAALSVRTRAAEALGVLMKSQPRVDPLITELIAGVRTNDDAVAASFALAISYVVRSAGKNVGGPSRDALVELISDAFRDTHEETYNSAIARIFTALAPHPELLRPIVTAYIVSGTPVSPLSSHIL</sequence>
<dbReference type="PANTHER" id="PTHR23346">
    <property type="entry name" value="TRANSLATIONAL ACTIVATOR GCN1-RELATED"/>
    <property type="match status" value="1"/>
</dbReference>
<evidence type="ECO:0000256" key="3">
    <source>
        <dbReference type="PROSITE-ProRule" id="PRU00103"/>
    </source>
</evidence>
<dbReference type="GO" id="GO:0006417">
    <property type="term" value="P:regulation of translation"/>
    <property type="evidence" value="ECO:0007669"/>
    <property type="project" value="TreeGrafter"/>
</dbReference>
<dbReference type="SMART" id="SM01349">
    <property type="entry name" value="TOG"/>
    <property type="match status" value="1"/>
</dbReference>
<feature type="domain" description="TOG" evidence="4">
    <location>
        <begin position="1396"/>
        <end position="1628"/>
    </location>
</feature>
<dbReference type="InterPro" id="IPR022716">
    <property type="entry name" value="Gcn1_N"/>
</dbReference>
<reference evidence="6" key="1">
    <citation type="journal article" date="2014" name="Proc. Natl. Acad. Sci. U.S.A.">
        <title>Extensive sampling of basidiomycete genomes demonstrates inadequacy of the white-rot/brown-rot paradigm for wood decay fungi.</title>
        <authorList>
            <person name="Riley R."/>
            <person name="Salamov A.A."/>
            <person name="Brown D.W."/>
            <person name="Nagy L.G."/>
            <person name="Floudas D."/>
            <person name="Held B.W."/>
            <person name="Levasseur A."/>
            <person name="Lombard V."/>
            <person name="Morin E."/>
            <person name="Otillar R."/>
            <person name="Lindquist E.A."/>
            <person name="Sun H."/>
            <person name="LaButti K.M."/>
            <person name="Schmutz J."/>
            <person name="Jabbour D."/>
            <person name="Luo H."/>
            <person name="Baker S.E."/>
            <person name="Pisabarro A.G."/>
            <person name="Walton J.D."/>
            <person name="Blanchette R.A."/>
            <person name="Henrissat B."/>
            <person name="Martin F."/>
            <person name="Cullen D."/>
            <person name="Hibbett D.S."/>
            <person name="Grigoriev I.V."/>
        </authorList>
    </citation>
    <scope>NUCLEOTIDE SEQUENCE [LARGE SCALE GENOMIC DNA]</scope>
    <source>
        <strain evidence="6">FD-172 SS1</strain>
    </source>
</reference>
<dbReference type="InterPro" id="IPR056810">
    <property type="entry name" value="GNC1-like_N"/>
</dbReference>
<dbReference type="InterPro" id="IPR011989">
    <property type="entry name" value="ARM-like"/>
</dbReference>
<accession>A0A067MWU6</accession>
<dbReference type="InterPro" id="IPR016024">
    <property type="entry name" value="ARM-type_fold"/>
</dbReference>